<evidence type="ECO:0000256" key="5">
    <source>
        <dbReference type="ARBA" id="ARBA00022840"/>
    </source>
</evidence>
<dbReference type="SMART" id="SM00487">
    <property type="entry name" value="DEXDc"/>
    <property type="match status" value="1"/>
</dbReference>
<dbReference type="GO" id="GO:0006281">
    <property type="term" value="P:DNA repair"/>
    <property type="evidence" value="ECO:0007669"/>
    <property type="project" value="TreeGrafter"/>
</dbReference>
<protein>
    <recommendedName>
        <fullName evidence="13">RING-type domain-containing protein</fullName>
    </recommendedName>
</protein>
<evidence type="ECO:0000256" key="2">
    <source>
        <dbReference type="ARBA" id="ARBA00022741"/>
    </source>
</evidence>
<dbReference type="CDD" id="cd18008">
    <property type="entry name" value="DEXDc_SHPRH-like"/>
    <property type="match status" value="1"/>
</dbReference>
<dbReference type="InterPro" id="IPR000330">
    <property type="entry name" value="SNF2_N"/>
</dbReference>
<proteinExistence type="predicted"/>
<keyword evidence="6" id="KW-0479">Metal-binding</keyword>
<evidence type="ECO:0000256" key="8">
    <source>
        <dbReference type="SAM" id="MobiDB-lite"/>
    </source>
</evidence>
<feature type="domain" description="Helicase C-terminal" evidence="11">
    <location>
        <begin position="1219"/>
        <end position="1381"/>
    </location>
</feature>
<keyword evidence="6" id="KW-0863">Zinc-finger</keyword>
<evidence type="ECO:0008006" key="13">
    <source>
        <dbReference type="Google" id="ProtNLM"/>
    </source>
</evidence>
<dbReference type="InterPro" id="IPR038718">
    <property type="entry name" value="SNF2-like_sf"/>
</dbReference>
<dbReference type="SUPFAM" id="SSF57850">
    <property type="entry name" value="RING/U-box"/>
    <property type="match status" value="1"/>
</dbReference>
<sequence>MGKQKRSIQQDAGTSKKQRASRNKRADGAGESGPDVQSRPLAASSCSSADLFWSEWIKDPPASIRQDGNEKVEPPAEWSSKQGARQATSCKRAMEVCRLAGTMTMTFSIPSPRIAELMELLTSEVPATQPDQEKGSAHITWNEDGESQSSGCFTVSKLVQACGREDLKVQDEKFERALETMQDLMKPSDDSLPWMPQPLLRIIAPRAASQVQDGVLTVTMWVYLRRMIFYLIAYPPIRDLMDCLKPVGSVRPLVKLERLKQPVFFSRPEEKDSRSDFTRKGVLKAQEHTGYPSANQPKGLRLQLLDYQLQTLQWMIDHEEFEFGLNQLFWQRHEFLDGGFYYYAPELGELRLEEPPVFHGGILSEEMGLGKTAEVVALILTQKERKKQVRKVAGSDRSGSADDSTVCDEMEDDGECENRVKAGAEEDEDEDEDEGAKKLIRGGTLIVVPPHLLSQWSSELEKCVGKSSDVLSFSVISSSMSVTGHCSLIPGGPKECEGRVCPGHAGHKMERLRVFFEEDVVLTTYPVLSSERLSFQKVRWERVVLDEMQEVRHAKSLLAKTCDKLRCNTRWMVSGTPLYSSVSDLHGELKFLGILPFCLPDELDGFWEIRIAKPFSERKRSALELLDLLLRNVMIRHSKSQTYADGRSIVSLPPSSVRRVPVELSASERFMYDYLEAKCRDEVEEGLSFAFAASSSHHRHPAHFWLRPLRAACISPFLLCGGAGCKAMLLELDARLRLSYRPVAAAMAGELKMELREMTVKEATGVLMQARKIEETNRSLEHMVRHDAKVTGVYDRQRSYAVQSLGERIEELRKSKEELELEARTSRRSLLRLRWRMALERITSGRYWDFITQGSRCSFRFLRRSFAILKHSSSSPSSSPSASSRGGGFRVTRYRVLRKHLGGREQELKCEEGEVIAVCAETAHGWRQLGFGNLLELKQSHVLGMKEDGTMGVIPLDAEVNGSKRKLLQKLSSPSLSAEEIPTEEGGNLLQEQQKMIKEKKSLLDSTEEKLSALLPYFRILCRSKELGLEAEQEVQQRGFSELFEIENGGAPKCCVCLDGCDYSKRPTFMRCAHFGCEDCILHWLTWRETNEGRAGSSLASLTAPCPLCRKTFSFSNLIKIVPPASEESGAQEKKQERKKKNKRTEPLQVISWSPAAESEEVAASPPPPQGHLDRSSIPGIANFPSLDCSFGSHMHLFCKAPLGARSSFHSASSSRSSRVERLLIDLKQSMKEKEKVVVFSQYHSAIAHVSLVLQEEGIKFVRLTTGEEPGMAEDAVRTFNEDPQTFVFLLNAGQLAAGLTLSVASHVILLEPFTNPSEEAQAMNRCHRIGQSKEVCCTVYYAPCTVEERILYTRKLEGTLDVDLNSESLDTLGGGQQNTVGGNITSKEKLLCILGLQDDISQDRRGGE</sequence>
<dbReference type="SMART" id="SM00490">
    <property type="entry name" value="HELICc"/>
    <property type="match status" value="1"/>
</dbReference>
<reference evidence="12" key="1">
    <citation type="submission" date="2021-01" db="EMBL/GenBank/DDBJ databases">
        <authorList>
            <person name="Corre E."/>
            <person name="Pelletier E."/>
            <person name="Niang G."/>
            <person name="Scheremetjew M."/>
            <person name="Finn R."/>
            <person name="Kale V."/>
            <person name="Holt S."/>
            <person name="Cochrane G."/>
            <person name="Meng A."/>
            <person name="Brown T."/>
            <person name="Cohen L."/>
        </authorList>
    </citation>
    <scope>NUCLEOTIDE SEQUENCE</scope>
    <source>
        <strain evidence="12">CCMP 2712</strain>
    </source>
</reference>
<dbReference type="SMART" id="SM00184">
    <property type="entry name" value="RING"/>
    <property type="match status" value="1"/>
</dbReference>
<evidence type="ECO:0000256" key="3">
    <source>
        <dbReference type="ARBA" id="ARBA00022801"/>
    </source>
</evidence>
<feature type="region of interest" description="Disordered" evidence="8">
    <location>
        <begin position="390"/>
        <end position="436"/>
    </location>
</feature>
<dbReference type="InterPro" id="IPR001650">
    <property type="entry name" value="Helicase_C-like"/>
</dbReference>
<dbReference type="GO" id="GO:0004386">
    <property type="term" value="F:helicase activity"/>
    <property type="evidence" value="ECO:0007669"/>
    <property type="project" value="UniProtKB-KW"/>
</dbReference>
<dbReference type="GO" id="GO:0009507">
    <property type="term" value="C:chloroplast"/>
    <property type="evidence" value="ECO:0007669"/>
    <property type="project" value="UniProtKB-SubCell"/>
</dbReference>
<dbReference type="PANTHER" id="PTHR45626">
    <property type="entry name" value="TRANSCRIPTION TERMINATION FACTOR 2-RELATED"/>
    <property type="match status" value="1"/>
</dbReference>
<dbReference type="Gene3D" id="3.40.50.300">
    <property type="entry name" value="P-loop containing nucleotide triphosphate hydrolases"/>
    <property type="match status" value="1"/>
</dbReference>
<accession>A0A7S4K2G9</accession>
<dbReference type="Pfam" id="PF00176">
    <property type="entry name" value="SNF2-rel_dom"/>
    <property type="match status" value="1"/>
</dbReference>
<gene>
    <name evidence="12" type="ORF">GTHE00462_LOCUS9219</name>
</gene>
<dbReference type="InterPro" id="IPR027417">
    <property type="entry name" value="P-loop_NTPase"/>
</dbReference>
<feature type="domain" description="RING-type" evidence="9">
    <location>
        <begin position="1054"/>
        <end position="1110"/>
    </location>
</feature>
<dbReference type="Gene3D" id="3.30.40.10">
    <property type="entry name" value="Zinc/RING finger domain, C3HC4 (zinc finger)"/>
    <property type="match status" value="1"/>
</dbReference>
<dbReference type="GO" id="GO:0016787">
    <property type="term" value="F:hydrolase activity"/>
    <property type="evidence" value="ECO:0007669"/>
    <property type="project" value="UniProtKB-KW"/>
</dbReference>
<organism evidence="12">
    <name type="scientific">Guillardia theta</name>
    <name type="common">Cryptophyte</name>
    <name type="synonym">Cryptomonas phi</name>
    <dbReference type="NCBI Taxonomy" id="55529"/>
    <lineage>
        <taxon>Eukaryota</taxon>
        <taxon>Cryptophyceae</taxon>
        <taxon>Pyrenomonadales</taxon>
        <taxon>Geminigeraceae</taxon>
        <taxon>Guillardia</taxon>
    </lineage>
</organism>
<feature type="coiled-coil region" evidence="7">
    <location>
        <begin position="802"/>
        <end position="829"/>
    </location>
</feature>
<dbReference type="PROSITE" id="PS50089">
    <property type="entry name" value="ZF_RING_2"/>
    <property type="match status" value="1"/>
</dbReference>
<evidence type="ECO:0000256" key="4">
    <source>
        <dbReference type="ARBA" id="ARBA00022806"/>
    </source>
</evidence>
<dbReference type="SUPFAM" id="SSF52540">
    <property type="entry name" value="P-loop containing nucleoside triphosphate hydrolases"/>
    <property type="match status" value="2"/>
</dbReference>
<feature type="compositionally biased region" description="Low complexity" evidence="8">
    <location>
        <begin position="395"/>
        <end position="404"/>
    </location>
</feature>
<evidence type="ECO:0000259" key="10">
    <source>
        <dbReference type="PROSITE" id="PS51192"/>
    </source>
</evidence>
<dbReference type="Pfam" id="PF00271">
    <property type="entry name" value="Helicase_C"/>
    <property type="match status" value="1"/>
</dbReference>
<feature type="compositionally biased region" description="Acidic residues" evidence="8">
    <location>
        <begin position="425"/>
        <end position="434"/>
    </location>
</feature>
<feature type="region of interest" description="Disordered" evidence="8">
    <location>
        <begin position="1126"/>
        <end position="1175"/>
    </location>
</feature>
<keyword evidence="4" id="KW-0347">Helicase</keyword>
<dbReference type="CDD" id="cd18793">
    <property type="entry name" value="SF2_C_SNF"/>
    <property type="match status" value="1"/>
</dbReference>
<dbReference type="InterPro" id="IPR013083">
    <property type="entry name" value="Znf_RING/FYVE/PHD"/>
</dbReference>
<keyword evidence="2" id="KW-0547">Nucleotide-binding</keyword>
<feature type="region of interest" description="Disordered" evidence="8">
    <location>
        <begin position="60"/>
        <end position="85"/>
    </location>
</feature>
<keyword evidence="7" id="KW-0175">Coiled coil</keyword>
<feature type="region of interest" description="Disordered" evidence="8">
    <location>
        <begin position="1"/>
        <end position="44"/>
    </location>
</feature>
<evidence type="ECO:0000259" key="11">
    <source>
        <dbReference type="PROSITE" id="PS51194"/>
    </source>
</evidence>
<feature type="domain" description="Helicase ATP-binding" evidence="10">
    <location>
        <begin position="352"/>
        <end position="595"/>
    </location>
</feature>
<name>A0A7S4K2G9_GUITH</name>
<evidence type="ECO:0000259" key="9">
    <source>
        <dbReference type="PROSITE" id="PS50089"/>
    </source>
</evidence>
<dbReference type="PROSITE" id="PS51194">
    <property type="entry name" value="HELICASE_CTER"/>
    <property type="match status" value="1"/>
</dbReference>
<dbReference type="Gene3D" id="3.40.50.10810">
    <property type="entry name" value="Tandem AAA-ATPase domain"/>
    <property type="match status" value="2"/>
</dbReference>
<keyword evidence="6" id="KW-0862">Zinc</keyword>
<dbReference type="EMBL" id="HBKN01011704">
    <property type="protein sequence ID" value="CAE2281766.1"/>
    <property type="molecule type" value="Transcribed_RNA"/>
</dbReference>
<dbReference type="PROSITE" id="PS51192">
    <property type="entry name" value="HELICASE_ATP_BIND_1"/>
    <property type="match status" value="1"/>
</dbReference>
<evidence type="ECO:0000313" key="12">
    <source>
        <dbReference type="EMBL" id="CAE2281766.1"/>
    </source>
</evidence>
<feature type="compositionally biased region" description="Acidic residues" evidence="8">
    <location>
        <begin position="405"/>
        <end position="415"/>
    </location>
</feature>
<dbReference type="PANTHER" id="PTHR45626:SF38">
    <property type="entry name" value="DEAD-BOX PROTEIN"/>
    <property type="match status" value="1"/>
</dbReference>
<keyword evidence="3" id="KW-0378">Hydrolase</keyword>
<evidence type="ECO:0000256" key="6">
    <source>
        <dbReference type="PROSITE-ProRule" id="PRU00175"/>
    </source>
</evidence>
<dbReference type="GO" id="GO:0005634">
    <property type="term" value="C:nucleus"/>
    <property type="evidence" value="ECO:0007669"/>
    <property type="project" value="TreeGrafter"/>
</dbReference>
<dbReference type="InterPro" id="IPR050628">
    <property type="entry name" value="SNF2_RAD54_helicase_TF"/>
</dbReference>
<dbReference type="GO" id="GO:0005524">
    <property type="term" value="F:ATP binding"/>
    <property type="evidence" value="ECO:0007669"/>
    <property type="project" value="UniProtKB-KW"/>
</dbReference>
<dbReference type="GO" id="GO:0008094">
    <property type="term" value="F:ATP-dependent activity, acting on DNA"/>
    <property type="evidence" value="ECO:0007669"/>
    <property type="project" value="TreeGrafter"/>
</dbReference>
<dbReference type="InterPro" id="IPR049730">
    <property type="entry name" value="SNF2/RAD54-like_C"/>
</dbReference>
<dbReference type="InterPro" id="IPR014001">
    <property type="entry name" value="Helicase_ATP-bd"/>
</dbReference>
<evidence type="ECO:0000256" key="1">
    <source>
        <dbReference type="ARBA" id="ARBA00004229"/>
    </source>
</evidence>
<dbReference type="InterPro" id="IPR001841">
    <property type="entry name" value="Znf_RING"/>
</dbReference>
<dbReference type="GO" id="GO:0008270">
    <property type="term" value="F:zinc ion binding"/>
    <property type="evidence" value="ECO:0007669"/>
    <property type="project" value="UniProtKB-KW"/>
</dbReference>
<keyword evidence="5" id="KW-0067">ATP-binding</keyword>
<comment type="subcellular location">
    <subcellularLocation>
        <location evidence="1">Plastid</location>
        <location evidence="1">Chloroplast</location>
    </subcellularLocation>
</comment>
<evidence type="ECO:0000256" key="7">
    <source>
        <dbReference type="SAM" id="Coils"/>
    </source>
</evidence>